<dbReference type="AlphaFoldDB" id="A0A1W2BBS8"/>
<name>A0A1W2BBS8_9HYPH</name>
<protein>
    <submittedName>
        <fullName evidence="1">Uncharacterized protein</fullName>
    </submittedName>
</protein>
<dbReference type="Proteomes" id="UP000192656">
    <property type="component" value="Unassembled WGS sequence"/>
</dbReference>
<reference evidence="1 2" key="1">
    <citation type="submission" date="2017-04" db="EMBL/GenBank/DDBJ databases">
        <authorList>
            <person name="Afonso C.L."/>
            <person name="Miller P.J."/>
            <person name="Scott M.A."/>
            <person name="Spackman E."/>
            <person name="Goraichik I."/>
            <person name="Dimitrov K.M."/>
            <person name="Suarez D.L."/>
            <person name="Swayne D.E."/>
        </authorList>
    </citation>
    <scope>NUCLEOTIDE SEQUENCE [LARGE SCALE GENOMIC DNA]</scope>
    <source>
        <strain evidence="1 2">CGMCC 1.10972</strain>
    </source>
</reference>
<keyword evidence="2" id="KW-1185">Reference proteome</keyword>
<dbReference type="RefSeq" id="WP_084409695.1">
    <property type="nucleotide sequence ID" value="NZ_FWXR01000006.1"/>
</dbReference>
<dbReference type="EMBL" id="FWXR01000006">
    <property type="protein sequence ID" value="SMC70294.1"/>
    <property type="molecule type" value="Genomic_DNA"/>
</dbReference>
<evidence type="ECO:0000313" key="2">
    <source>
        <dbReference type="Proteomes" id="UP000192656"/>
    </source>
</evidence>
<proteinExistence type="predicted"/>
<dbReference type="STRING" id="937218.SAMN06297251_10630"/>
<gene>
    <name evidence="1" type="ORF">SAMN06297251_10630</name>
</gene>
<organism evidence="1 2">
    <name type="scientific">Fulvimarina manganoxydans</name>
    <dbReference type="NCBI Taxonomy" id="937218"/>
    <lineage>
        <taxon>Bacteria</taxon>
        <taxon>Pseudomonadati</taxon>
        <taxon>Pseudomonadota</taxon>
        <taxon>Alphaproteobacteria</taxon>
        <taxon>Hyphomicrobiales</taxon>
        <taxon>Aurantimonadaceae</taxon>
        <taxon>Fulvimarina</taxon>
    </lineage>
</organism>
<sequence length="95" mass="9705">MGAETYAPATSVHQGTDFVPATIEPGSTAGIADHLATYHSAPGQAKALVLEAAAGELPDPVKWRGHLVRVTDGEARTLAISDGASWHTLAAESAS</sequence>
<accession>A0A1W2BBS8</accession>
<evidence type="ECO:0000313" key="1">
    <source>
        <dbReference type="EMBL" id="SMC70294.1"/>
    </source>
</evidence>